<feature type="active site" description="Proton acceptor" evidence="7">
    <location>
        <position position="241"/>
    </location>
</feature>
<comment type="pathway">
    <text evidence="7">Bacterial outer membrane biogenesis; LPS lipid A biosynthesis.</text>
</comment>
<keyword evidence="6 7" id="KW-0012">Acyltransferase</keyword>
<dbReference type="CDD" id="cd03352">
    <property type="entry name" value="LbH_LpxD"/>
    <property type="match status" value="1"/>
</dbReference>
<dbReference type="Pfam" id="PF14602">
    <property type="entry name" value="Hexapep_2"/>
    <property type="match status" value="1"/>
</dbReference>
<evidence type="ECO:0000256" key="7">
    <source>
        <dbReference type="HAMAP-Rule" id="MF_00523"/>
    </source>
</evidence>
<dbReference type="EMBL" id="CP014544">
    <property type="protein sequence ID" value="AMO69061.1"/>
    <property type="molecule type" value="Genomic_DNA"/>
</dbReference>
<dbReference type="STRING" id="1470434.AZF00_12445"/>
<evidence type="ECO:0000313" key="9">
    <source>
        <dbReference type="EMBL" id="AMO69061.1"/>
    </source>
</evidence>
<dbReference type="EC" id="2.3.1.191" evidence="7"/>
<reference evidence="9 10" key="1">
    <citation type="submission" date="2015-12" db="EMBL/GenBank/DDBJ databases">
        <authorList>
            <person name="Shamseldin A."/>
            <person name="Moawad H."/>
            <person name="Abd El-Rahim W.M."/>
            <person name="Sadowsky M.J."/>
        </authorList>
    </citation>
    <scope>NUCLEOTIDE SEQUENCE [LARGE SCALE GENOMIC DNA]</scope>
    <source>
        <strain evidence="9 10">SM2</strain>
    </source>
</reference>
<dbReference type="Proteomes" id="UP000074119">
    <property type="component" value="Chromosome"/>
</dbReference>
<dbReference type="SUPFAM" id="SSF51161">
    <property type="entry name" value="Trimeric LpxA-like enzymes"/>
    <property type="match status" value="1"/>
</dbReference>
<organism evidence="9 10">
    <name type="scientific">Zhongshania aliphaticivorans</name>
    <dbReference type="NCBI Taxonomy" id="1470434"/>
    <lineage>
        <taxon>Bacteria</taxon>
        <taxon>Pseudomonadati</taxon>
        <taxon>Pseudomonadota</taxon>
        <taxon>Gammaproteobacteria</taxon>
        <taxon>Cellvibrionales</taxon>
        <taxon>Spongiibacteraceae</taxon>
        <taxon>Zhongshania</taxon>
    </lineage>
</organism>
<comment type="subunit">
    <text evidence="7">Homotrimer.</text>
</comment>
<evidence type="ECO:0000256" key="4">
    <source>
        <dbReference type="ARBA" id="ARBA00022737"/>
    </source>
</evidence>
<dbReference type="AlphaFoldDB" id="A0A127M787"/>
<evidence type="ECO:0000256" key="1">
    <source>
        <dbReference type="ARBA" id="ARBA00022516"/>
    </source>
</evidence>
<gene>
    <name evidence="7" type="primary">lpxD</name>
    <name evidence="9" type="ORF">AZF00_12445</name>
</gene>
<dbReference type="InterPro" id="IPR011004">
    <property type="entry name" value="Trimer_LpxA-like_sf"/>
</dbReference>
<dbReference type="Gene3D" id="1.20.5.170">
    <property type="match status" value="1"/>
</dbReference>
<dbReference type="Pfam" id="PF00132">
    <property type="entry name" value="Hexapep"/>
    <property type="match status" value="1"/>
</dbReference>
<evidence type="ECO:0000313" key="10">
    <source>
        <dbReference type="Proteomes" id="UP000074119"/>
    </source>
</evidence>
<dbReference type="InterPro" id="IPR001451">
    <property type="entry name" value="Hexapep"/>
</dbReference>
<dbReference type="InterPro" id="IPR007691">
    <property type="entry name" value="LpxD"/>
</dbReference>
<dbReference type="Gene3D" id="3.40.1390.10">
    <property type="entry name" value="MurE/MurF, N-terminal domain"/>
    <property type="match status" value="1"/>
</dbReference>
<dbReference type="NCBIfam" id="TIGR01853">
    <property type="entry name" value="lipid_A_lpxD"/>
    <property type="match status" value="1"/>
</dbReference>
<dbReference type="UniPathway" id="UPA00973"/>
<keyword evidence="2 7" id="KW-0441">Lipid A biosynthesis</keyword>
<proteinExistence type="inferred from homology"/>
<evidence type="ECO:0000256" key="2">
    <source>
        <dbReference type="ARBA" id="ARBA00022556"/>
    </source>
</evidence>
<name>A0A127M787_9GAMM</name>
<dbReference type="GO" id="GO:0016020">
    <property type="term" value="C:membrane"/>
    <property type="evidence" value="ECO:0007669"/>
    <property type="project" value="GOC"/>
</dbReference>
<dbReference type="GO" id="GO:0009245">
    <property type="term" value="P:lipid A biosynthetic process"/>
    <property type="evidence" value="ECO:0007669"/>
    <property type="project" value="UniProtKB-UniRule"/>
</dbReference>
<dbReference type="Gene3D" id="2.160.10.10">
    <property type="entry name" value="Hexapeptide repeat proteins"/>
    <property type="match status" value="1"/>
</dbReference>
<dbReference type="RefSeq" id="WP_008248873.1">
    <property type="nucleotide sequence ID" value="NZ_CP014544.1"/>
</dbReference>
<dbReference type="Pfam" id="PF04613">
    <property type="entry name" value="LpxD"/>
    <property type="match status" value="1"/>
</dbReference>
<accession>A0A127M787</accession>
<dbReference type="PANTHER" id="PTHR43378:SF2">
    <property type="entry name" value="UDP-3-O-ACYLGLUCOSAMINE N-ACYLTRANSFERASE 1, MITOCHONDRIAL-RELATED"/>
    <property type="match status" value="1"/>
</dbReference>
<dbReference type="KEGG" id="zal:AZF00_12445"/>
<evidence type="ECO:0000256" key="5">
    <source>
        <dbReference type="ARBA" id="ARBA00023098"/>
    </source>
</evidence>
<keyword evidence="4 7" id="KW-0677">Repeat</keyword>
<comment type="similarity">
    <text evidence="7">Belongs to the transferase hexapeptide repeat family. LpxD subfamily.</text>
</comment>
<dbReference type="PANTHER" id="PTHR43378">
    <property type="entry name" value="UDP-3-O-ACYLGLUCOSAMINE N-ACYLTRANSFERASE"/>
    <property type="match status" value="1"/>
</dbReference>
<dbReference type="InterPro" id="IPR020573">
    <property type="entry name" value="UDP_GlcNAc_AcTrfase_non-rep"/>
</dbReference>
<keyword evidence="3 7" id="KW-0808">Transferase</keyword>
<dbReference type="GO" id="GO:0016410">
    <property type="term" value="F:N-acyltransferase activity"/>
    <property type="evidence" value="ECO:0007669"/>
    <property type="project" value="InterPro"/>
</dbReference>
<comment type="catalytic activity">
    <reaction evidence="7">
        <text>a UDP-3-O-[(3R)-3-hydroxyacyl]-alpha-D-glucosamine + a (3R)-hydroxyacyl-[ACP] = a UDP-2-N,3-O-bis[(3R)-3-hydroxyacyl]-alpha-D-glucosamine + holo-[ACP] + H(+)</text>
        <dbReference type="Rhea" id="RHEA:53836"/>
        <dbReference type="Rhea" id="RHEA-COMP:9685"/>
        <dbReference type="Rhea" id="RHEA-COMP:9945"/>
        <dbReference type="ChEBI" id="CHEBI:15378"/>
        <dbReference type="ChEBI" id="CHEBI:64479"/>
        <dbReference type="ChEBI" id="CHEBI:78827"/>
        <dbReference type="ChEBI" id="CHEBI:137740"/>
        <dbReference type="ChEBI" id="CHEBI:137748"/>
        <dbReference type="EC" id="2.3.1.191"/>
    </reaction>
</comment>
<evidence type="ECO:0000259" key="8">
    <source>
        <dbReference type="Pfam" id="PF04613"/>
    </source>
</evidence>
<keyword evidence="1 7" id="KW-0444">Lipid biosynthesis</keyword>
<comment type="function">
    <text evidence="7">Catalyzes the N-acylation of UDP-3-O-acylglucosamine using 3-hydroxyacyl-ACP as the acyl donor. Is involved in the biosynthesis of lipid A, a phosphorylated glycolipid that anchors the lipopolysaccharide to the outer membrane of the cell.</text>
</comment>
<dbReference type="HAMAP" id="MF_00523">
    <property type="entry name" value="LpxD"/>
    <property type="match status" value="1"/>
</dbReference>
<feature type="domain" description="UDP-3-O-[3-hydroxymyristoyl] glucosamine N-acyltransferase non-repeat region" evidence="8">
    <location>
        <begin position="27"/>
        <end position="92"/>
    </location>
</feature>
<dbReference type="GO" id="GO:0103118">
    <property type="term" value="F:UDP-3-O-[(3R)-3-hydroxyacyl]-glucosamine N-acyltransferase activity"/>
    <property type="evidence" value="ECO:0007669"/>
    <property type="project" value="UniProtKB-EC"/>
</dbReference>
<protein>
    <recommendedName>
        <fullName evidence="7">UDP-3-O-acylglucosamine N-acyltransferase</fullName>
        <ecNumber evidence="7">2.3.1.191</ecNumber>
    </recommendedName>
</protein>
<keyword evidence="5 7" id="KW-0443">Lipid metabolism</keyword>
<sequence length="347" mass="35931">MSGAKTFSLAELAAVLELNFQGDAATKLAGIAPLATANAGDLSFLSNSKFKAALQNSSASAVILHPELAVNYRGNCLIAVDPYLAYAKASALFNPLEKPQAGVHPSAVVVAEDVDDSASIGANCVVEKGAVIGAGTVLGPGTVIGANSRIGNNCYIHANVSIYHGVSIGNDVVIHSGVVIGADGFGFAASVQGWQKIHQLGGVRIGDRVEIGANSCIDRGALEDTVIGDGVICDDYTMIAHNVIVGNGTAMAAACQIAGSTVIGERCTFAGNVGVVGHITIADQVHITARTLITKSITKSGSYSSGTGMMETGVWRRNAARFAKLDELFRRVMFLEKKLKKQVKDES</sequence>
<evidence type="ECO:0000256" key="3">
    <source>
        <dbReference type="ARBA" id="ARBA00022679"/>
    </source>
</evidence>
<evidence type="ECO:0000256" key="6">
    <source>
        <dbReference type="ARBA" id="ARBA00023315"/>
    </source>
</evidence>
<dbReference type="NCBIfam" id="NF002060">
    <property type="entry name" value="PRK00892.1"/>
    <property type="match status" value="1"/>
</dbReference>